<evidence type="ECO:0000256" key="3">
    <source>
        <dbReference type="ARBA" id="ARBA00023277"/>
    </source>
</evidence>
<reference evidence="4 5" key="1">
    <citation type="submission" date="2018-02" db="EMBL/GenBank/DDBJ databases">
        <title>Comparative genomes isolates from brazilian mangrove.</title>
        <authorList>
            <person name="Araujo J.E."/>
            <person name="Taketani R.G."/>
            <person name="Silva M.C.P."/>
            <person name="Loureco M.V."/>
            <person name="Andreote F.D."/>
        </authorList>
    </citation>
    <scope>NUCLEOTIDE SEQUENCE [LARGE SCALE GENOMIC DNA]</scope>
    <source>
        <strain evidence="4 5">HEX-2 MGV</strain>
    </source>
</reference>
<dbReference type="SUPFAM" id="SSF56300">
    <property type="entry name" value="Metallo-dependent phosphatases"/>
    <property type="match status" value="1"/>
</dbReference>
<dbReference type="Gene3D" id="3.60.21.10">
    <property type="match status" value="1"/>
</dbReference>
<dbReference type="InterPro" id="IPR029052">
    <property type="entry name" value="Metallo-depent_PP-like"/>
</dbReference>
<dbReference type="GO" id="GO:0042132">
    <property type="term" value="F:fructose 1,6-bisphosphate 1-phosphatase activity"/>
    <property type="evidence" value="ECO:0007669"/>
    <property type="project" value="InterPro"/>
</dbReference>
<evidence type="ECO:0000256" key="2">
    <source>
        <dbReference type="ARBA" id="ARBA00023211"/>
    </source>
</evidence>
<organism evidence="4 5">
    <name type="scientific">Blastopirellula marina</name>
    <dbReference type="NCBI Taxonomy" id="124"/>
    <lineage>
        <taxon>Bacteria</taxon>
        <taxon>Pseudomonadati</taxon>
        <taxon>Planctomycetota</taxon>
        <taxon>Planctomycetia</taxon>
        <taxon>Pirellulales</taxon>
        <taxon>Pirellulaceae</taxon>
        <taxon>Blastopirellula</taxon>
    </lineage>
</organism>
<keyword evidence="2" id="KW-0464">Manganese</keyword>
<comment type="caution">
    <text evidence="4">The sequence shown here is derived from an EMBL/GenBank/DDBJ whole genome shotgun (WGS) entry which is preliminary data.</text>
</comment>
<dbReference type="RefSeq" id="WP_105350021.1">
    <property type="nucleotide sequence ID" value="NZ_PUIA01000016.1"/>
</dbReference>
<dbReference type="HAMAP" id="MF_01854">
    <property type="entry name" value="FBPase_class3"/>
    <property type="match status" value="1"/>
</dbReference>
<gene>
    <name evidence="4" type="ORF">C5Y96_02830</name>
</gene>
<accession>A0A2S8G3I7</accession>
<dbReference type="OrthoDB" id="9779903at2"/>
<dbReference type="Proteomes" id="UP000240009">
    <property type="component" value="Unassembled WGS sequence"/>
</dbReference>
<dbReference type="GO" id="GO:0006094">
    <property type="term" value="P:gluconeogenesis"/>
    <property type="evidence" value="ECO:0007669"/>
    <property type="project" value="InterPro"/>
</dbReference>
<evidence type="ECO:0000256" key="1">
    <source>
        <dbReference type="ARBA" id="ARBA00022801"/>
    </source>
</evidence>
<keyword evidence="1" id="KW-0378">Hydrolase</keyword>
<protein>
    <submittedName>
        <fullName evidence="4">Fructose-bisphosphatase class III</fullName>
    </submittedName>
</protein>
<dbReference type="EMBL" id="PUIA01000016">
    <property type="protein sequence ID" value="PQO38821.1"/>
    <property type="molecule type" value="Genomic_DNA"/>
</dbReference>
<proteinExistence type="inferred from homology"/>
<name>A0A2S8G3I7_9BACT</name>
<dbReference type="InterPro" id="IPR009164">
    <property type="entry name" value="FBPtase_class3"/>
</dbReference>
<dbReference type="AlphaFoldDB" id="A0A2S8G3I7"/>
<evidence type="ECO:0000313" key="5">
    <source>
        <dbReference type="Proteomes" id="UP000240009"/>
    </source>
</evidence>
<dbReference type="Pfam" id="PF06874">
    <property type="entry name" value="FBPase_2"/>
    <property type="match status" value="1"/>
</dbReference>
<evidence type="ECO:0000313" key="4">
    <source>
        <dbReference type="EMBL" id="PQO38821.1"/>
    </source>
</evidence>
<keyword evidence="3" id="KW-0119">Carbohydrate metabolism</keyword>
<sequence length="655" mass="74950">MQTTSHSFKRPKADLSILELLALQFPNADAAIAETARLAAVQTLPKGVVHVISDIHGEDKKLQHVINNASGTLRPLVEDMFAGSMTGPELEEFLKLTFYPAEVTKRVGETLTQPEEIRTYSLRMLMSQLELLRYLVSNFSLRLATNLFPAEYRELLLEMMHAPSTERGPEFIGAILDELVRRGKALHLVHLLGRLIRNLAVDELIIAGDLWDRGPRGDRVMDYLQLQPNVEFIWGNHDMLWLAASLGHEAAICTVLRVSLRYRRIGQLDEGYSVPLTPLENLARTVYADDPAEFFMPKGQGMRPNEVVARMQKAVAIIQFKLEGQMIERNPHWELEHRRLMHRINFQEGTIEIDGQTYALRDTNFPTVDPENPYQLSEEESACLHRLKHSFLNSQKLREQMRYMVGHGSMYLKRDDCLIFHGCVPVDEEGNFLPVTIDQKSVAGRAMFEEIETVVRRAFVNSEQADLDFLWYLWSGPRSPLFGKDRIATLERDFIADKKPHHETKNTYFTLIHETEFCDKVLLEFGMEPDCGLIVNGHVPVKVEAGESPLKRSGKAITIDGAFSEAYGDYGYTLVLETDRIVLAQHSHFESVEAAIRDGVDIIPHVQNIRVFDSPRRTRDTERGQRIGFRMEMLERLIEAYQENRLHERPVVSRP</sequence>